<evidence type="ECO:0000256" key="2">
    <source>
        <dbReference type="ARBA" id="ARBA00022737"/>
    </source>
</evidence>
<dbReference type="InterPro" id="IPR051581">
    <property type="entry name" value="Ca-bind"/>
</dbReference>
<dbReference type="InterPro" id="IPR002048">
    <property type="entry name" value="EF_hand_dom"/>
</dbReference>
<proteinExistence type="predicted"/>
<dbReference type="GO" id="GO:0005509">
    <property type="term" value="F:calcium ion binding"/>
    <property type="evidence" value="ECO:0007669"/>
    <property type="project" value="InterPro"/>
</dbReference>
<evidence type="ECO:0000313" key="6">
    <source>
        <dbReference type="EMBL" id="KAF0739076.1"/>
    </source>
</evidence>
<dbReference type="Pfam" id="PF13405">
    <property type="entry name" value="EF-hand_6"/>
    <property type="match status" value="1"/>
</dbReference>
<feature type="domain" description="EF-hand" evidence="5">
    <location>
        <begin position="277"/>
        <end position="312"/>
    </location>
</feature>
<dbReference type="CDD" id="cd00051">
    <property type="entry name" value="EFh"/>
    <property type="match status" value="1"/>
</dbReference>
<feature type="domain" description="EF-hand" evidence="5">
    <location>
        <begin position="313"/>
        <end position="348"/>
    </location>
</feature>
<evidence type="ECO:0000256" key="3">
    <source>
        <dbReference type="ARBA" id="ARBA00022837"/>
    </source>
</evidence>
<dbReference type="AlphaFoldDB" id="A0A6G0XG94"/>
<dbReference type="Proteomes" id="UP000481153">
    <property type="component" value="Unassembled WGS sequence"/>
</dbReference>
<feature type="region of interest" description="Disordered" evidence="4">
    <location>
        <begin position="1"/>
        <end position="37"/>
    </location>
</feature>
<accession>A0A6G0XG94</accession>
<dbReference type="Gene3D" id="1.10.238.10">
    <property type="entry name" value="EF-hand"/>
    <property type="match status" value="3"/>
</dbReference>
<dbReference type="EMBL" id="VJMJ01000067">
    <property type="protein sequence ID" value="KAF0739076.1"/>
    <property type="molecule type" value="Genomic_DNA"/>
</dbReference>
<dbReference type="PANTHER" id="PTHR34524">
    <property type="entry name" value="CALCYPHOSIN"/>
    <property type="match status" value="1"/>
</dbReference>
<comment type="caution">
    <text evidence="6">The sequence shown here is derived from an EMBL/GenBank/DDBJ whole genome shotgun (WGS) entry which is preliminary data.</text>
</comment>
<dbReference type="PROSITE" id="PS50222">
    <property type="entry name" value="EF_HAND_2"/>
    <property type="match status" value="4"/>
</dbReference>
<dbReference type="VEuPathDB" id="FungiDB:AeMF1_006748"/>
<organism evidence="6 7">
    <name type="scientific">Aphanomyces euteiches</name>
    <dbReference type="NCBI Taxonomy" id="100861"/>
    <lineage>
        <taxon>Eukaryota</taxon>
        <taxon>Sar</taxon>
        <taxon>Stramenopiles</taxon>
        <taxon>Oomycota</taxon>
        <taxon>Saprolegniomycetes</taxon>
        <taxon>Saprolegniales</taxon>
        <taxon>Verrucalvaceae</taxon>
        <taxon>Aphanomyces</taxon>
    </lineage>
</organism>
<name>A0A6G0XG94_9STRA</name>
<sequence length="369" mass="41804">MPRRPHTSSTSAPSNNRRISTQEVQSPRHEAPTPKDGYAVEAVRQFIRAVEPDSSKRLRSAFLTWDTNRDGYVSEHDMRDMMTSMGWTSQLGQETTEKVIQTLVEPQSGLVSKDAFCGLDQVCPASNEVQVEIQPTSDSMDTKEVIRTLRQRYNNIPLAAVFRNWDDKKESKLNQVMLQFNLTKLSIPATESTIQELLHTYDRDNDGALCFAEFEALMDGPLVDAHDRTSVVERNHKLKPHVVHAPVPVVEASVAVDKREDEAVVEVAERVFEKLKSQKTRIVDIFKAMDEDASGVLSYAEFRQGLKHKGILLSEQEFHRLMTDVDRDQNGLVTFPELSSHLTACEKMVTENLTKIPAITRHSLLFCRL</sequence>
<keyword evidence="7" id="KW-1185">Reference proteome</keyword>
<dbReference type="InterPro" id="IPR011992">
    <property type="entry name" value="EF-hand-dom_pair"/>
</dbReference>
<evidence type="ECO:0000313" key="7">
    <source>
        <dbReference type="Proteomes" id="UP000481153"/>
    </source>
</evidence>
<dbReference type="InterPro" id="IPR018247">
    <property type="entry name" value="EF_Hand_1_Ca_BS"/>
</dbReference>
<evidence type="ECO:0000259" key="5">
    <source>
        <dbReference type="PROSITE" id="PS50222"/>
    </source>
</evidence>
<feature type="domain" description="EF-hand" evidence="5">
    <location>
        <begin position="189"/>
        <end position="224"/>
    </location>
</feature>
<feature type="compositionally biased region" description="Polar residues" evidence="4">
    <location>
        <begin position="7"/>
        <end position="25"/>
    </location>
</feature>
<evidence type="ECO:0000256" key="4">
    <source>
        <dbReference type="SAM" id="MobiDB-lite"/>
    </source>
</evidence>
<feature type="domain" description="EF-hand" evidence="5">
    <location>
        <begin position="53"/>
        <end position="88"/>
    </location>
</feature>
<dbReference type="SUPFAM" id="SSF47473">
    <property type="entry name" value="EF-hand"/>
    <property type="match status" value="2"/>
</dbReference>
<dbReference type="Pfam" id="PF13833">
    <property type="entry name" value="EF-hand_8"/>
    <property type="match status" value="1"/>
</dbReference>
<protein>
    <recommendedName>
        <fullName evidence="5">EF-hand domain-containing protein</fullName>
    </recommendedName>
</protein>
<reference evidence="6 7" key="1">
    <citation type="submission" date="2019-07" db="EMBL/GenBank/DDBJ databases">
        <title>Genomics analysis of Aphanomyces spp. identifies a new class of oomycete effector associated with host adaptation.</title>
        <authorList>
            <person name="Gaulin E."/>
        </authorList>
    </citation>
    <scope>NUCLEOTIDE SEQUENCE [LARGE SCALE GENOMIC DNA]</scope>
    <source>
        <strain evidence="6 7">ATCC 201684</strain>
    </source>
</reference>
<dbReference type="PROSITE" id="PS00018">
    <property type="entry name" value="EF_HAND_1"/>
    <property type="match status" value="4"/>
</dbReference>
<keyword evidence="2" id="KW-0677">Repeat</keyword>
<keyword evidence="1" id="KW-0479">Metal-binding</keyword>
<dbReference type="PANTHER" id="PTHR34524:SF6">
    <property type="entry name" value="CALCYPHOSINE LIKE"/>
    <property type="match status" value="1"/>
</dbReference>
<keyword evidence="3" id="KW-0106">Calcium</keyword>
<gene>
    <name evidence="6" type="ORF">Ae201684_005256</name>
</gene>
<dbReference type="SMART" id="SM00054">
    <property type="entry name" value="EFh"/>
    <property type="match status" value="4"/>
</dbReference>
<dbReference type="Pfam" id="PF13499">
    <property type="entry name" value="EF-hand_7"/>
    <property type="match status" value="1"/>
</dbReference>
<evidence type="ECO:0000256" key="1">
    <source>
        <dbReference type="ARBA" id="ARBA00022723"/>
    </source>
</evidence>